<dbReference type="GO" id="GO:0016236">
    <property type="term" value="P:macroautophagy"/>
    <property type="evidence" value="ECO:0007669"/>
    <property type="project" value="EnsemblFungi"/>
</dbReference>
<evidence type="ECO:0000313" key="8">
    <source>
        <dbReference type="EMBL" id="CCE65007.1"/>
    </source>
</evidence>
<dbReference type="InterPro" id="IPR043970">
    <property type="entry name" value="FUZ/MON1/HPS1_longin_3"/>
</dbReference>
<protein>
    <recommendedName>
        <fullName evidence="3 4">Vacuolar fusion protein MON1</fullName>
    </recommendedName>
</protein>
<dbReference type="InterPro" id="IPR043972">
    <property type="entry name" value="FUZ/MON1/HPS1_longin_1"/>
</dbReference>
<dbReference type="InterPro" id="IPR043971">
    <property type="entry name" value="FUZ/MON1/HPS1_longin_2"/>
</dbReference>
<comment type="subcellular location">
    <subcellularLocation>
        <location evidence="4">Endosome</location>
        <location evidence="4">Multivesicular body membrane</location>
        <topology evidence="4">Peripheral membrane protein</topology>
    </subcellularLocation>
    <subcellularLocation>
        <location evidence="1 4">Prevacuolar compartment membrane</location>
        <topology evidence="1 4">Peripheral membrane protein</topology>
    </subcellularLocation>
    <subcellularLocation>
        <location evidence="4">Vacuole membrane</location>
        <topology evidence="4">Peripheral membrane protein</topology>
    </subcellularLocation>
</comment>
<evidence type="ECO:0000256" key="2">
    <source>
        <dbReference type="ARBA" id="ARBA00008968"/>
    </source>
</evidence>
<keyword evidence="4" id="KW-0472">Membrane</keyword>
<comment type="similarity">
    <text evidence="2 4">Belongs to the MON1/SAND family.</text>
</comment>
<feature type="domain" description="FUZ/MON1/HPS1 third Longin" evidence="7">
    <location>
        <begin position="475"/>
        <end position="619"/>
    </location>
</feature>
<dbReference type="Pfam" id="PF19038">
    <property type="entry name" value="Fuz_longin_3"/>
    <property type="match status" value="1"/>
</dbReference>
<dbReference type="GO" id="GO:0032585">
    <property type="term" value="C:multivesicular body membrane"/>
    <property type="evidence" value="ECO:0007669"/>
    <property type="project" value="UniProtKB-SubCell"/>
</dbReference>
<dbReference type="GO" id="GO:0005085">
    <property type="term" value="F:guanyl-nucleotide exchange factor activity"/>
    <property type="evidence" value="ECO:0007669"/>
    <property type="project" value="EnsemblFungi"/>
</dbReference>
<feature type="domain" description="FUZ/MON1/HPS1 second Longin" evidence="6">
    <location>
        <begin position="320"/>
        <end position="445"/>
    </location>
</feature>
<dbReference type="Pfam" id="PF19036">
    <property type="entry name" value="Fuz_longin_1"/>
    <property type="match status" value="1"/>
</dbReference>
<keyword evidence="4" id="KW-0926">Vacuole</keyword>
<keyword evidence="4" id="KW-0967">Endosome</keyword>
<keyword evidence="4" id="KW-0653">Protein transport</keyword>
<dbReference type="PRINTS" id="PR01546">
    <property type="entry name" value="YEAST73DUF"/>
</dbReference>
<dbReference type="KEGG" id="tpf:TPHA_0J01860"/>
<dbReference type="RefSeq" id="XP_003687441.1">
    <property type="nucleotide sequence ID" value="XM_003687393.1"/>
</dbReference>
<keyword evidence="9" id="KW-1185">Reference proteome</keyword>
<dbReference type="PANTHER" id="PTHR13027">
    <property type="entry name" value="SAND PROTEIN-RELATED"/>
    <property type="match status" value="1"/>
</dbReference>
<reference evidence="8 9" key="1">
    <citation type="journal article" date="2011" name="Proc. Natl. Acad. Sci. U.S.A.">
        <title>Evolutionary erosion of yeast sex chromosomes by mating-type switching accidents.</title>
        <authorList>
            <person name="Gordon J.L."/>
            <person name="Armisen D."/>
            <person name="Proux-Wera E."/>
            <person name="Oheigeartaigh S.S."/>
            <person name="Byrne K.P."/>
            <person name="Wolfe K.H."/>
        </authorList>
    </citation>
    <scope>NUCLEOTIDE SEQUENCE [LARGE SCALE GENOMIC DNA]</scope>
    <source>
        <strain evidence="9">ATCC 24235 / CBS 4417 / NBRC 1672 / NRRL Y-8282 / UCD 70-5</strain>
    </source>
</reference>
<evidence type="ECO:0000259" key="7">
    <source>
        <dbReference type="Pfam" id="PF19038"/>
    </source>
</evidence>
<dbReference type="OrthoDB" id="272411at2759"/>
<dbReference type="EMBL" id="HE612865">
    <property type="protein sequence ID" value="CCE65007.1"/>
    <property type="molecule type" value="Genomic_DNA"/>
</dbReference>
<dbReference type="GO" id="GO:0032258">
    <property type="term" value="P:cytoplasm to vacuole targeting by the Cvt pathway"/>
    <property type="evidence" value="ECO:0007669"/>
    <property type="project" value="EnsemblFungi"/>
</dbReference>
<feature type="domain" description="FUZ/MON1/HPS1 first Longin" evidence="5">
    <location>
        <begin position="146"/>
        <end position="262"/>
    </location>
</feature>
<keyword evidence="4" id="KW-0813">Transport</keyword>
<sequence>MSLNITDDYLDNAIPNTKNTIKDNNENNLTISTSRSTLPTTSINLEKTLFQQQLLRQENNSSGIRDIDTINGSIVTSASNATRTRFLDNLGIKKPSFANLHDDISSTYTVNSNFKRSFVSSEIPSVFVNYQSYEERTESKLNKIQKNFFMLTAAGKLIYSYLGKERELISLMGILNTIVDFFKINNNKDIQTIKYDSGSLVFLNKSPIILVGYTKKGESTSEISDQLDFLYSYLISSLTEKQIVKLFDKRENFDLRNYLEASDFTNLNELCSLLTDKLYPDVHLGALESLPFKDSNIRNKIHDLMSKHLLKESDLSRGILLYGLLVYPNNKLISVLRPKSHTLHTTDLQLLFYSIFHRFKTKGDNNRLDIDDNSNKELWIPMCFPKFNSKGFLYCYINFITNEDSTKSKSNFSCQNSLFDDRVPALVLISPQKDAFFDMKKLATNLINDMVSKNLLSQIKYSNGFSVTDIPAPLVHHFIYKSNSEVQYIQPTSNYNNYLKNLVNPTKSLEQYHAKLRIFYQQLYSSIARDATGTPMNKSTLNFISWEQKEDQDMFGSDIHSNGNSFSDYRLVKEEQINVMGMIWVTPKFELYLLCNNGVNNKEVIFKSAKNIAKWCNNNKLKLFVTDGVIF</sequence>
<proteinExistence type="inferred from homology"/>
<evidence type="ECO:0000313" key="9">
    <source>
        <dbReference type="Proteomes" id="UP000005666"/>
    </source>
</evidence>
<evidence type="ECO:0000259" key="5">
    <source>
        <dbReference type="Pfam" id="PF19036"/>
    </source>
</evidence>
<gene>
    <name evidence="8" type="primary">TPHA0J01860</name>
    <name evidence="8" type="ordered locus">TPHA_0J01860</name>
</gene>
<dbReference type="STRING" id="1071381.G8BYR5"/>
<dbReference type="AlphaFoldDB" id="G8BYR5"/>
<dbReference type="InterPro" id="IPR004353">
    <property type="entry name" value="Mon1"/>
</dbReference>
<dbReference type="GO" id="GO:0044395">
    <property type="term" value="P:protein targeting to vacuolar membrane"/>
    <property type="evidence" value="ECO:0007669"/>
    <property type="project" value="EnsemblFungi"/>
</dbReference>
<evidence type="ECO:0000259" key="6">
    <source>
        <dbReference type="Pfam" id="PF19037"/>
    </source>
</evidence>
<dbReference type="GO" id="GO:0001786">
    <property type="term" value="F:phosphatidylserine binding"/>
    <property type="evidence" value="ECO:0007669"/>
    <property type="project" value="EnsemblFungi"/>
</dbReference>
<dbReference type="PANTHER" id="PTHR13027:SF7">
    <property type="entry name" value="VACUOLAR FUSION PROTEIN MON1 HOMOLOG"/>
    <property type="match status" value="1"/>
</dbReference>
<dbReference type="OMA" id="YTHIRNN"/>
<dbReference type="GO" id="GO:0035658">
    <property type="term" value="C:Mon1-Ccz1 complex"/>
    <property type="evidence" value="ECO:0007669"/>
    <property type="project" value="EnsemblFungi"/>
</dbReference>
<dbReference type="Pfam" id="PF19037">
    <property type="entry name" value="Fuz_longin_2"/>
    <property type="match status" value="1"/>
</dbReference>
<dbReference type="GO" id="GO:0032266">
    <property type="term" value="F:phosphatidylinositol-3-phosphate binding"/>
    <property type="evidence" value="ECO:0007669"/>
    <property type="project" value="EnsemblFungi"/>
</dbReference>
<dbReference type="GO" id="GO:0010314">
    <property type="term" value="F:phosphatidylinositol-5-phosphate binding"/>
    <property type="evidence" value="ECO:0007669"/>
    <property type="project" value="EnsemblFungi"/>
</dbReference>
<dbReference type="GO" id="GO:0005829">
    <property type="term" value="C:cytosol"/>
    <property type="evidence" value="ECO:0007669"/>
    <property type="project" value="EnsemblFungi"/>
</dbReference>
<dbReference type="GeneID" id="11533156"/>
<comment type="function">
    <text evidence="4">Required for multiple vacuole delivery pathways including the cytoplasm to vacuole transport (Cvt), autophagy, pexophagy and endocytosis.</text>
</comment>
<organism evidence="8 9">
    <name type="scientific">Tetrapisispora phaffii (strain ATCC 24235 / CBS 4417 / NBRC 1672 / NRRL Y-8282 / UCD 70-5)</name>
    <name type="common">Yeast</name>
    <name type="synonym">Fabospora phaffii</name>
    <dbReference type="NCBI Taxonomy" id="1071381"/>
    <lineage>
        <taxon>Eukaryota</taxon>
        <taxon>Fungi</taxon>
        <taxon>Dikarya</taxon>
        <taxon>Ascomycota</taxon>
        <taxon>Saccharomycotina</taxon>
        <taxon>Saccharomycetes</taxon>
        <taxon>Saccharomycetales</taxon>
        <taxon>Saccharomycetaceae</taxon>
        <taxon>Tetrapisispora</taxon>
    </lineage>
</organism>
<dbReference type="Proteomes" id="UP000005666">
    <property type="component" value="Chromosome 10"/>
</dbReference>
<name>G8BYR5_TETPH</name>
<evidence type="ECO:0000256" key="3">
    <source>
        <dbReference type="ARBA" id="ARBA00018132"/>
    </source>
</evidence>
<dbReference type="GO" id="GO:0032511">
    <property type="term" value="P:late endosome to vacuole transport via multivesicular body sorting pathway"/>
    <property type="evidence" value="ECO:0007669"/>
    <property type="project" value="EnsemblFungi"/>
</dbReference>
<accession>G8BYR5</accession>
<dbReference type="GO" id="GO:0048278">
    <property type="term" value="P:vesicle docking"/>
    <property type="evidence" value="ECO:0007669"/>
    <property type="project" value="EnsemblFungi"/>
</dbReference>
<evidence type="ECO:0000256" key="4">
    <source>
        <dbReference type="RuleBase" id="RU367048"/>
    </source>
</evidence>
<dbReference type="GO" id="GO:1990624">
    <property type="term" value="F:guanyl nucleotide exchange factor inhibitor activity"/>
    <property type="evidence" value="ECO:0007669"/>
    <property type="project" value="EnsemblFungi"/>
</dbReference>
<dbReference type="eggNOG" id="KOG0997">
    <property type="taxonomic scope" value="Eukaryota"/>
</dbReference>
<dbReference type="HOGENOM" id="CLU_014574_0_0_1"/>
<keyword evidence="4" id="KW-0072">Autophagy</keyword>
<dbReference type="GO" id="GO:0000329">
    <property type="term" value="C:fungal-type vacuole membrane"/>
    <property type="evidence" value="ECO:0007669"/>
    <property type="project" value="EnsemblFungi"/>
</dbReference>
<evidence type="ECO:0000256" key="1">
    <source>
        <dbReference type="ARBA" id="ARBA00004380"/>
    </source>
</evidence>